<comment type="caution">
    <text evidence="2">The sequence shown here is derived from an EMBL/GenBank/DDBJ whole genome shotgun (WGS) entry which is preliminary data.</text>
</comment>
<dbReference type="VEuPathDB" id="TrichDB:TRFO_39128"/>
<accession>A0A1J4J8W4</accession>
<feature type="compositionally biased region" description="Basic and acidic residues" evidence="1">
    <location>
        <begin position="228"/>
        <end position="258"/>
    </location>
</feature>
<feature type="region of interest" description="Disordered" evidence="1">
    <location>
        <begin position="196"/>
        <end position="263"/>
    </location>
</feature>
<proteinExistence type="predicted"/>
<dbReference type="EMBL" id="MLAK01001298">
    <property type="protein sequence ID" value="OHS94687.1"/>
    <property type="molecule type" value="Genomic_DNA"/>
</dbReference>
<dbReference type="AlphaFoldDB" id="A0A1J4J8W4"/>
<organism evidence="2 3">
    <name type="scientific">Tritrichomonas foetus</name>
    <dbReference type="NCBI Taxonomy" id="1144522"/>
    <lineage>
        <taxon>Eukaryota</taxon>
        <taxon>Metamonada</taxon>
        <taxon>Parabasalia</taxon>
        <taxon>Tritrichomonadida</taxon>
        <taxon>Tritrichomonadidae</taxon>
        <taxon>Tritrichomonas</taxon>
    </lineage>
</organism>
<feature type="compositionally biased region" description="Low complexity" evidence="1">
    <location>
        <begin position="205"/>
        <end position="223"/>
    </location>
</feature>
<dbReference type="Proteomes" id="UP000179807">
    <property type="component" value="Unassembled WGS sequence"/>
</dbReference>
<evidence type="ECO:0000256" key="1">
    <source>
        <dbReference type="SAM" id="MobiDB-lite"/>
    </source>
</evidence>
<protein>
    <submittedName>
        <fullName evidence="2">Uncharacterized protein</fullName>
    </submittedName>
</protein>
<sequence length="364" mass="42847">MKNELQTVTLLLKNYQHLRKNKRYSQLFQYFHYSLCNLMWQYMLDEDHFYDLRDLPVGGWSGSKLKMKKNSIWMQFQHPSNNVLYNTAKPIDFKKRYVPPRRARTAVSIVSRNGANINSSQNLNFSDEKENTKMEFTLTTETLQRMNEEDEILRPKPIIPPPCSPKNFFQTQSRSYNLSKMNSLNANQTAQLSKFDSKNESTLKNLNDNNGDNNCNDANDQANLKNNQQEKRNQSHNAKNDQNLKENLRKSYQRDNRRIKSRVSLRDSAIIPTRHPYRPPKVEPPTPTINVQQLETDEIEEAEQIIQRSLGSDPYKSPFRISQTELRKQFRETIDEDYRKKVQAKRKFNNASRIPNIRTIVPGE</sequence>
<gene>
    <name evidence="2" type="ORF">TRFO_39128</name>
</gene>
<dbReference type="GeneID" id="94847167"/>
<keyword evidence="3" id="KW-1185">Reference proteome</keyword>
<reference evidence="2" key="1">
    <citation type="submission" date="2016-10" db="EMBL/GenBank/DDBJ databases">
        <authorList>
            <person name="Benchimol M."/>
            <person name="Almeida L.G."/>
            <person name="Vasconcelos A.T."/>
            <person name="Perreira-Neves A."/>
            <person name="Rosa I.A."/>
            <person name="Tasca T."/>
            <person name="Bogo M.R."/>
            <person name="de Souza W."/>
        </authorList>
    </citation>
    <scope>NUCLEOTIDE SEQUENCE [LARGE SCALE GENOMIC DNA]</scope>
    <source>
        <strain evidence="2">K</strain>
    </source>
</reference>
<dbReference type="RefSeq" id="XP_068347824.1">
    <property type="nucleotide sequence ID" value="XM_068512463.1"/>
</dbReference>
<evidence type="ECO:0000313" key="2">
    <source>
        <dbReference type="EMBL" id="OHS94687.1"/>
    </source>
</evidence>
<name>A0A1J4J8W4_9EUKA</name>
<evidence type="ECO:0000313" key="3">
    <source>
        <dbReference type="Proteomes" id="UP000179807"/>
    </source>
</evidence>